<protein>
    <submittedName>
        <fullName evidence="1">Uncharacterized protein</fullName>
    </submittedName>
</protein>
<name>A0A136IJ28_9PEZI</name>
<gene>
    <name evidence="1" type="ORF">Micbo1qcDRAFT_181203</name>
</gene>
<dbReference type="AlphaFoldDB" id="A0A136IJ28"/>
<dbReference type="OrthoDB" id="4589291at2759"/>
<reference evidence="2" key="1">
    <citation type="submission" date="2016-02" db="EMBL/GenBank/DDBJ databases">
        <title>Draft genome sequence of Microdochium bolleyi, a fungal endophyte of beachgrass.</title>
        <authorList>
            <consortium name="DOE Joint Genome Institute"/>
            <person name="David A.S."/>
            <person name="May G."/>
            <person name="Haridas S."/>
            <person name="Lim J."/>
            <person name="Wang M."/>
            <person name="Labutti K."/>
            <person name="Lipzen A."/>
            <person name="Barry K."/>
            <person name="Grigoriev I.V."/>
        </authorList>
    </citation>
    <scope>NUCLEOTIDE SEQUENCE [LARGE SCALE GENOMIC DNA]</scope>
    <source>
        <strain evidence="2">J235TASD1</strain>
    </source>
</reference>
<evidence type="ECO:0000313" key="2">
    <source>
        <dbReference type="Proteomes" id="UP000070501"/>
    </source>
</evidence>
<keyword evidence="2" id="KW-1185">Reference proteome</keyword>
<sequence length="160" mass="17790">MRQFFVGAPRLWTSGPLDLWTTDNIHQEACSVHHCPVPKALPTEDGDHDTADGYLWAGKLAVYAKEMREAVDFQPTGDLSPDRTIHVHASNEPARTEFNYKYNDAKETTVTQKLAESCFNIIYDDMPLPGWWPWPEKYSNGAGTGDEYKSGNVGGGGSLI</sequence>
<evidence type="ECO:0000313" key="1">
    <source>
        <dbReference type="EMBL" id="KXJ84985.1"/>
    </source>
</evidence>
<accession>A0A136IJ28</accession>
<proteinExistence type="predicted"/>
<organism evidence="1 2">
    <name type="scientific">Microdochium bolleyi</name>
    <dbReference type="NCBI Taxonomy" id="196109"/>
    <lineage>
        <taxon>Eukaryota</taxon>
        <taxon>Fungi</taxon>
        <taxon>Dikarya</taxon>
        <taxon>Ascomycota</taxon>
        <taxon>Pezizomycotina</taxon>
        <taxon>Sordariomycetes</taxon>
        <taxon>Xylariomycetidae</taxon>
        <taxon>Xylariales</taxon>
        <taxon>Microdochiaceae</taxon>
        <taxon>Microdochium</taxon>
    </lineage>
</organism>
<dbReference type="InParanoid" id="A0A136IJ28"/>
<dbReference type="Proteomes" id="UP000070501">
    <property type="component" value="Unassembled WGS sequence"/>
</dbReference>
<dbReference type="EMBL" id="KQ964305">
    <property type="protein sequence ID" value="KXJ84985.1"/>
    <property type="molecule type" value="Genomic_DNA"/>
</dbReference>